<dbReference type="AlphaFoldDB" id="A0A9P9WQ34"/>
<feature type="region of interest" description="Disordered" evidence="1">
    <location>
        <begin position="1"/>
        <end position="91"/>
    </location>
</feature>
<keyword evidence="3" id="KW-1185">Reference proteome</keyword>
<dbReference type="Proteomes" id="UP000829685">
    <property type="component" value="Unassembled WGS sequence"/>
</dbReference>
<dbReference type="EMBL" id="JAFIMR010000009">
    <property type="protein sequence ID" value="KAI1874536.1"/>
    <property type="molecule type" value="Genomic_DNA"/>
</dbReference>
<sequence>MAPTPSQNSTSKVKGTKTFSSLSRPWQSHTISGTYTGASPMDRWTSQAPKDEPWNNIGGVRTVVGSHSEKNHAATSSRDGVAGSHSGNAKQ</sequence>
<protein>
    <submittedName>
        <fullName evidence="2">Uncharacterized protein</fullName>
    </submittedName>
</protein>
<name>A0A9P9WQ34_9PEZI</name>
<feature type="compositionally biased region" description="Polar residues" evidence="1">
    <location>
        <begin position="1"/>
        <end position="37"/>
    </location>
</feature>
<evidence type="ECO:0000256" key="1">
    <source>
        <dbReference type="SAM" id="MobiDB-lite"/>
    </source>
</evidence>
<organism evidence="2 3">
    <name type="scientific">Neoarthrinium moseri</name>
    <dbReference type="NCBI Taxonomy" id="1658444"/>
    <lineage>
        <taxon>Eukaryota</taxon>
        <taxon>Fungi</taxon>
        <taxon>Dikarya</taxon>
        <taxon>Ascomycota</taxon>
        <taxon>Pezizomycotina</taxon>
        <taxon>Sordariomycetes</taxon>
        <taxon>Xylariomycetidae</taxon>
        <taxon>Amphisphaeriales</taxon>
        <taxon>Apiosporaceae</taxon>
        <taxon>Neoarthrinium</taxon>
    </lineage>
</organism>
<proteinExistence type="predicted"/>
<evidence type="ECO:0000313" key="2">
    <source>
        <dbReference type="EMBL" id="KAI1874536.1"/>
    </source>
</evidence>
<accession>A0A9P9WQ34</accession>
<gene>
    <name evidence="2" type="ORF">JX265_004744</name>
</gene>
<comment type="caution">
    <text evidence="2">The sequence shown here is derived from an EMBL/GenBank/DDBJ whole genome shotgun (WGS) entry which is preliminary data.</text>
</comment>
<reference evidence="2" key="1">
    <citation type="submission" date="2021-03" db="EMBL/GenBank/DDBJ databases">
        <title>Revisited historic fungal species revealed as producer of novel bioactive compounds through whole genome sequencing and comparative genomics.</title>
        <authorList>
            <person name="Vignolle G.A."/>
            <person name="Hochenegger N."/>
            <person name="Mach R.L."/>
            <person name="Mach-Aigner A.R."/>
            <person name="Javad Rahimi M."/>
            <person name="Salim K.A."/>
            <person name="Chan C.M."/>
            <person name="Lim L.B.L."/>
            <person name="Cai F."/>
            <person name="Druzhinina I.S."/>
            <person name="U'Ren J.M."/>
            <person name="Derntl C."/>
        </authorList>
    </citation>
    <scope>NUCLEOTIDE SEQUENCE</scope>
    <source>
        <strain evidence="2">TUCIM 5799</strain>
    </source>
</reference>
<evidence type="ECO:0000313" key="3">
    <source>
        <dbReference type="Proteomes" id="UP000829685"/>
    </source>
</evidence>